<dbReference type="EMBL" id="JAZGUE010000002">
    <property type="protein sequence ID" value="KAL2270445.1"/>
    <property type="molecule type" value="Genomic_DNA"/>
</dbReference>
<accession>A0ABR4DJC2</accession>
<feature type="region of interest" description="Disordered" evidence="1">
    <location>
        <begin position="63"/>
        <end position="96"/>
    </location>
</feature>
<comment type="caution">
    <text evidence="2">The sequence shown here is derived from an EMBL/GenBank/DDBJ whole genome shotgun (WGS) entry which is preliminary data.</text>
</comment>
<feature type="region of interest" description="Disordered" evidence="1">
    <location>
        <begin position="153"/>
        <end position="194"/>
    </location>
</feature>
<sequence length="797" mass="85448">MPTAAQGRSSSAPILPPPLDSDAAVPFSDLFRQHSAGPAAAAARLAERGIFVAPDGRRYRFEPIADDDIDDNDNGNDNDDDDPAGPGPTPGLGRAATINVVPGYVPGTHISELPADVPLPRSYTFSTASTLSPSSASSPAPLFYGSNWGRGPSTTASSPLPPSYSSPEIPYAQPQTAAAGTPSPQPGGRSVSTPSEAATIEAATMMANLHLGRFGAAPLYGESDGGVQAAEVLTDPDLAPRAPPSPASPRGATASPGTPHAAHQPSPSRPPSQPPTYTAPGWGPDDYPNPGAPLTSASWGNINYASYTEQTNHLLQLSRQKAVAPTGLPSLMEGSTPLTPPHRGSDPAASAPLLPSTPGATALPAKPGPIEDKEVWDAGQTIITMSPGSFQHRYHQEATPHGLLGRQPSQATVASTPSTASIATVTSPRQADFDTQTPIVVYQPPHTAPSMMSETTTATGRDNVLPGEDLLFEGPVESSPNPTHHVFRDGVLKVFRNTLTNDVRFHCRVDRESETYWMKADNAQLVPAYAYNPLLTNIVYIRDKEADKGTAPGYGGSRGSCGPSGIYRFGTRKELFDFQAKLTGEKVVLDITSVRTVKLCKASTWVNYQFSSARLQIWHEVEVRSKGGTSDVASFVTAGTALSGPLRERLVANSSRLLLYLGRSGEYITLFITDDLEVKTDGPTLVKLKPRKGPTPFSRKVSRWQWVKAKHVKPAQGMESAAFDIHGKVVEVDVGSEYESYKTFEIEFENPPSQDNFLRKWDEVMRERRLQRMRLRDIQDDMEAAVFTGRQARGVFM</sequence>
<reference evidence="2 3" key="1">
    <citation type="journal article" date="2024" name="Commun. Biol.">
        <title>Comparative genomic analysis of thermophilic fungi reveals convergent evolutionary adaptations and gene losses.</title>
        <authorList>
            <person name="Steindorff A.S."/>
            <person name="Aguilar-Pontes M.V."/>
            <person name="Robinson A.J."/>
            <person name="Andreopoulos B."/>
            <person name="LaButti K."/>
            <person name="Kuo A."/>
            <person name="Mondo S."/>
            <person name="Riley R."/>
            <person name="Otillar R."/>
            <person name="Haridas S."/>
            <person name="Lipzen A."/>
            <person name="Grimwood J."/>
            <person name="Schmutz J."/>
            <person name="Clum A."/>
            <person name="Reid I.D."/>
            <person name="Moisan M.C."/>
            <person name="Butler G."/>
            <person name="Nguyen T.T.M."/>
            <person name="Dewar K."/>
            <person name="Conant G."/>
            <person name="Drula E."/>
            <person name="Henrissat B."/>
            <person name="Hansel C."/>
            <person name="Singer S."/>
            <person name="Hutchinson M.I."/>
            <person name="de Vries R.P."/>
            <person name="Natvig D.O."/>
            <person name="Powell A.J."/>
            <person name="Tsang A."/>
            <person name="Grigoriev I.V."/>
        </authorList>
    </citation>
    <scope>NUCLEOTIDE SEQUENCE [LARGE SCALE GENOMIC DNA]</scope>
    <source>
        <strain evidence="2 3">ATCC 22073</strain>
    </source>
</reference>
<feature type="compositionally biased region" description="Low complexity" evidence="1">
    <location>
        <begin position="347"/>
        <end position="356"/>
    </location>
</feature>
<name>A0ABR4DJC2_9PEZI</name>
<feature type="region of interest" description="Disordered" evidence="1">
    <location>
        <begin position="236"/>
        <end position="294"/>
    </location>
</feature>
<proteinExistence type="predicted"/>
<feature type="region of interest" description="Disordered" evidence="1">
    <location>
        <begin position="327"/>
        <end position="365"/>
    </location>
</feature>
<feature type="region of interest" description="Disordered" evidence="1">
    <location>
        <begin position="1"/>
        <end position="23"/>
    </location>
</feature>
<dbReference type="RefSeq" id="XP_070869169.1">
    <property type="nucleotide sequence ID" value="XM_071008920.1"/>
</dbReference>
<keyword evidence="3" id="KW-1185">Reference proteome</keyword>
<feature type="compositionally biased region" description="Acidic residues" evidence="1">
    <location>
        <begin position="64"/>
        <end position="83"/>
    </location>
</feature>
<protein>
    <submittedName>
        <fullName evidence="2">Uncharacterized protein</fullName>
    </submittedName>
</protein>
<gene>
    <name evidence="2" type="ORF">VTJ83DRAFT_2629</name>
</gene>
<feature type="compositionally biased region" description="Polar residues" evidence="1">
    <location>
        <begin position="1"/>
        <end position="12"/>
    </location>
</feature>
<dbReference type="GeneID" id="98123564"/>
<evidence type="ECO:0000313" key="3">
    <source>
        <dbReference type="Proteomes" id="UP001600064"/>
    </source>
</evidence>
<evidence type="ECO:0000256" key="1">
    <source>
        <dbReference type="SAM" id="MobiDB-lite"/>
    </source>
</evidence>
<dbReference type="Proteomes" id="UP001600064">
    <property type="component" value="Unassembled WGS sequence"/>
</dbReference>
<feature type="compositionally biased region" description="Low complexity" evidence="1">
    <location>
        <begin position="248"/>
        <end position="266"/>
    </location>
</feature>
<evidence type="ECO:0000313" key="2">
    <source>
        <dbReference type="EMBL" id="KAL2270445.1"/>
    </source>
</evidence>
<organism evidence="2 3">
    <name type="scientific">Remersonia thermophila</name>
    <dbReference type="NCBI Taxonomy" id="72144"/>
    <lineage>
        <taxon>Eukaryota</taxon>
        <taxon>Fungi</taxon>
        <taxon>Dikarya</taxon>
        <taxon>Ascomycota</taxon>
        <taxon>Pezizomycotina</taxon>
        <taxon>Sordariomycetes</taxon>
        <taxon>Sordariomycetidae</taxon>
        <taxon>Sordariales</taxon>
        <taxon>Sordariales incertae sedis</taxon>
        <taxon>Remersonia</taxon>
    </lineage>
</organism>